<dbReference type="InterPro" id="IPR013823">
    <property type="entry name" value="Ribosomal_bL12_C"/>
</dbReference>
<evidence type="ECO:0000256" key="2">
    <source>
        <dbReference type="ARBA" id="ARBA00022980"/>
    </source>
</evidence>
<dbReference type="FunFam" id="3.30.1390.10:FF:000001">
    <property type="entry name" value="50S ribosomal protein L7/L12"/>
    <property type="match status" value="1"/>
</dbReference>
<comment type="function">
    <text evidence="4">Forms part of the ribosomal stalk which helps the ribosome interact with GTP-bound translation factors. Is thus essential for accurate translation.</text>
</comment>
<comment type="subunit">
    <text evidence="4">Homodimer. Part of the ribosomal stalk of the 50S ribosomal subunit. Forms a multimeric L10(L12)X complex, where L10 forms an elongated spine to which 2 to 4 L12 dimers bind in a sequential fashion. Binds GTP-bound translation factors.</text>
</comment>
<sequence>MSDEKNNDTAAAVPEKFKKLVEQIEQLSVLDLSELVKVLEKKFGVSAALPMAVGVAAPAGGGEAEGGKAEEKTAFNVELKAVGDQKVNVIKAVREITGLGLKEAKDLVDAAPKNIKEGVKKEEADEIKQKLEAVGATVEIK</sequence>
<dbReference type="NCBIfam" id="TIGR00855">
    <property type="entry name" value="L12"/>
    <property type="match status" value="1"/>
</dbReference>
<dbReference type="Proteomes" id="UP000177725">
    <property type="component" value="Unassembled WGS sequence"/>
</dbReference>
<evidence type="ECO:0000313" key="8">
    <source>
        <dbReference type="Proteomes" id="UP000177725"/>
    </source>
</evidence>
<dbReference type="GO" id="GO:0003735">
    <property type="term" value="F:structural constituent of ribosome"/>
    <property type="evidence" value="ECO:0007669"/>
    <property type="project" value="InterPro"/>
</dbReference>
<dbReference type="GO" id="GO:0005840">
    <property type="term" value="C:ribosome"/>
    <property type="evidence" value="ECO:0007669"/>
    <property type="project" value="UniProtKB-KW"/>
</dbReference>
<gene>
    <name evidence="4" type="primary">rplL</name>
    <name evidence="7" type="ORF">A2174_02935</name>
</gene>
<dbReference type="SUPFAM" id="SSF54736">
    <property type="entry name" value="ClpS-like"/>
    <property type="match status" value="1"/>
</dbReference>
<evidence type="ECO:0000256" key="4">
    <source>
        <dbReference type="HAMAP-Rule" id="MF_00368"/>
    </source>
</evidence>
<dbReference type="CDD" id="cd00387">
    <property type="entry name" value="Ribosomal_L7_L12"/>
    <property type="match status" value="1"/>
</dbReference>
<proteinExistence type="inferred from homology"/>
<dbReference type="PANTHER" id="PTHR45987:SF4">
    <property type="entry name" value="LARGE RIBOSOMAL SUBUNIT PROTEIN BL12M"/>
    <property type="match status" value="1"/>
</dbReference>
<keyword evidence="2 4" id="KW-0689">Ribosomal protein</keyword>
<evidence type="ECO:0000256" key="1">
    <source>
        <dbReference type="ARBA" id="ARBA00007197"/>
    </source>
</evidence>
<comment type="caution">
    <text evidence="7">The sequence shown here is derived from an EMBL/GenBank/DDBJ whole genome shotgun (WGS) entry which is preliminary data.</text>
</comment>
<dbReference type="EMBL" id="MHMV01000020">
    <property type="protein sequence ID" value="OGZ34561.1"/>
    <property type="molecule type" value="Genomic_DNA"/>
</dbReference>
<dbReference type="GO" id="GO:0006412">
    <property type="term" value="P:translation"/>
    <property type="evidence" value="ECO:0007669"/>
    <property type="project" value="UniProtKB-UniRule"/>
</dbReference>
<dbReference type="GO" id="GO:1990904">
    <property type="term" value="C:ribonucleoprotein complex"/>
    <property type="evidence" value="ECO:0007669"/>
    <property type="project" value="UniProtKB-KW"/>
</dbReference>
<evidence type="ECO:0000313" key="7">
    <source>
        <dbReference type="EMBL" id="OGZ34561.1"/>
    </source>
</evidence>
<protein>
    <recommendedName>
        <fullName evidence="4">Large ribosomal subunit protein bL12</fullName>
    </recommendedName>
</protein>
<keyword evidence="3 4" id="KW-0687">Ribonucleoprotein</keyword>
<dbReference type="Pfam" id="PF16320">
    <property type="entry name" value="Ribosomal_L12_N"/>
    <property type="match status" value="1"/>
</dbReference>
<dbReference type="Pfam" id="PF00542">
    <property type="entry name" value="Ribosomal_L12"/>
    <property type="match status" value="1"/>
</dbReference>
<dbReference type="AlphaFoldDB" id="A0A1G2FAH0"/>
<dbReference type="GO" id="GO:0003729">
    <property type="term" value="F:mRNA binding"/>
    <property type="evidence" value="ECO:0007669"/>
    <property type="project" value="TreeGrafter"/>
</dbReference>
<dbReference type="PANTHER" id="PTHR45987">
    <property type="entry name" value="39S RIBOSOMAL PROTEIN L12"/>
    <property type="match status" value="1"/>
</dbReference>
<organism evidence="7 8">
    <name type="scientific">Candidatus Portnoybacteria bacterium RBG_13_41_18</name>
    <dbReference type="NCBI Taxonomy" id="1801991"/>
    <lineage>
        <taxon>Bacteria</taxon>
        <taxon>Candidatus Portnoyibacteriota</taxon>
    </lineage>
</organism>
<dbReference type="SUPFAM" id="SSF48300">
    <property type="entry name" value="Ribosomal protein L7/12, oligomerisation (N-terminal) domain"/>
    <property type="match status" value="1"/>
</dbReference>
<feature type="domain" description="Large ribosomal subunit protein bL12 oligomerization" evidence="6">
    <location>
        <begin position="18"/>
        <end position="64"/>
    </location>
</feature>
<name>A0A1G2FAH0_9BACT</name>
<dbReference type="InterPro" id="IPR008932">
    <property type="entry name" value="Ribosomal_bL12_oligo"/>
</dbReference>
<dbReference type="GO" id="GO:0005737">
    <property type="term" value="C:cytoplasm"/>
    <property type="evidence" value="ECO:0007669"/>
    <property type="project" value="UniProtKB-ARBA"/>
</dbReference>
<dbReference type="InterPro" id="IPR014719">
    <property type="entry name" value="Ribosomal_bL12_C/ClpS-like"/>
</dbReference>
<accession>A0A1G2FAH0</accession>
<evidence type="ECO:0000259" key="6">
    <source>
        <dbReference type="Pfam" id="PF16320"/>
    </source>
</evidence>
<dbReference type="Gene3D" id="3.30.1390.10">
    <property type="match status" value="1"/>
</dbReference>
<dbReference type="HAMAP" id="MF_00368">
    <property type="entry name" value="Ribosomal_bL12"/>
    <property type="match status" value="1"/>
</dbReference>
<reference evidence="7 8" key="1">
    <citation type="journal article" date="2016" name="Nat. Commun.">
        <title>Thousands of microbial genomes shed light on interconnected biogeochemical processes in an aquifer system.</title>
        <authorList>
            <person name="Anantharaman K."/>
            <person name="Brown C.T."/>
            <person name="Hug L.A."/>
            <person name="Sharon I."/>
            <person name="Castelle C.J."/>
            <person name="Probst A.J."/>
            <person name="Thomas B.C."/>
            <person name="Singh A."/>
            <person name="Wilkins M.J."/>
            <person name="Karaoz U."/>
            <person name="Brodie E.L."/>
            <person name="Williams K.H."/>
            <person name="Hubbard S.S."/>
            <person name="Banfield J.F."/>
        </authorList>
    </citation>
    <scope>NUCLEOTIDE SEQUENCE [LARGE SCALE GENOMIC DNA]</scope>
</reference>
<dbReference type="InterPro" id="IPR000206">
    <property type="entry name" value="Ribosomal_bL12"/>
</dbReference>
<dbReference type="InterPro" id="IPR036235">
    <property type="entry name" value="Ribosomal_bL12_oligo_N_sf"/>
</dbReference>
<feature type="domain" description="Large ribosomal subunit protein bL12 C-terminal" evidence="5">
    <location>
        <begin position="75"/>
        <end position="141"/>
    </location>
</feature>
<comment type="similarity">
    <text evidence="1 4">Belongs to the bacterial ribosomal protein bL12 family.</text>
</comment>
<dbReference type="Gene3D" id="1.20.5.710">
    <property type="entry name" value="Single helix bin"/>
    <property type="match status" value="1"/>
</dbReference>
<evidence type="ECO:0000256" key="3">
    <source>
        <dbReference type="ARBA" id="ARBA00023274"/>
    </source>
</evidence>
<evidence type="ECO:0000259" key="5">
    <source>
        <dbReference type="Pfam" id="PF00542"/>
    </source>
</evidence>